<dbReference type="AlphaFoldDB" id="A0AB34JP78"/>
<gene>
    <name evidence="2" type="ORF">AB1Y20_017454</name>
</gene>
<feature type="signal peptide" evidence="1">
    <location>
        <begin position="1"/>
        <end position="19"/>
    </location>
</feature>
<comment type="caution">
    <text evidence="2">The sequence shown here is derived from an EMBL/GenBank/DDBJ whole genome shotgun (WGS) entry which is preliminary data.</text>
</comment>
<protein>
    <recommendedName>
        <fullName evidence="4">NAD(P)-binding domain-containing protein</fullName>
    </recommendedName>
</protein>
<keyword evidence="1" id="KW-0732">Signal</keyword>
<dbReference type="Proteomes" id="UP001515480">
    <property type="component" value="Unassembled WGS sequence"/>
</dbReference>
<evidence type="ECO:0000313" key="2">
    <source>
        <dbReference type="EMBL" id="KAL1522466.1"/>
    </source>
</evidence>
<evidence type="ECO:0000256" key="1">
    <source>
        <dbReference type="SAM" id="SignalP"/>
    </source>
</evidence>
<name>A0AB34JP78_PRYPA</name>
<keyword evidence="3" id="KW-1185">Reference proteome</keyword>
<accession>A0AB34JP78</accession>
<feature type="chain" id="PRO_5044186567" description="NAD(P)-binding domain-containing protein" evidence="1">
    <location>
        <begin position="20"/>
        <end position="286"/>
    </location>
</feature>
<dbReference type="EMBL" id="JBGBPQ010000006">
    <property type="protein sequence ID" value="KAL1522466.1"/>
    <property type="molecule type" value="Genomic_DNA"/>
</dbReference>
<organism evidence="2 3">
    <name type="scientific">Prymnesium parvum</name>
    <name type="common">Toxic golden alga</name>
    <dbReference type="NCBI Taxonomy" id="97485"/>
    <lineage>
        <taxon>Eukaryota</taxon>
        <taxon>Haptista</taxon>
        <taxon>Haptophyta</taxon>
        <taxon>Prymnesiophyceae</taxon>
        <taxon>Prymnesiales</taxon>
        <taxon>Prymnesiaceae</taxon>
        <taxon>Prymnesium</taxon>
    </lineage>
</organism>
<evidence type="ECO:0000313" key="3">
    <source>
        <dbReference type="Proteomes" id="UP001515480"/>
    </source>
</evidence>
<proteinExistence type="predicted"/>
<evidence type="ECO:0008006" key="4">
    <source>
        <dbReference type="Google" id="ProtNLM"/>
    </source>
</evidence>
<reference evidence="2 3" key="1">
    <citation type="journal article" date="2024" name="Science">
        <title>Giant polyketide synthase enzymes in the biosynthesis of giant marine polyether toxins.</title>
        <authorList>
            <person name="Fallon T.R."/>
            <person name="Shende V.V."/>
            <person name="Wierzbicki I.H."/>
            <person name="Pendleton A.L."/>
            <person name="Watervoot N.F."/>
            <person name="Auber R.P."/>
            <person name="Gonzalez D.J."/>
            <person name="Wisecaver J.H."/>
            <person name="Moore B.S."/>
        </authorList>
    </citation>
    <scope>NUCLEOTIDE SEQUENCE [LARGE SCALE GENOMIC DNA]</scope>
    <source>
        <strain evidence="2 3">12B1</strain>
    </source>
</reference>
<sequence length="286" mass="29915">MPLAPLLLAAALVLPPAPLLILGPGDEAVQLIAAKLAFQEGYASTHLSLRKDRALRLMFGRQWPPAGRRPSIASSNVEIGGALASAEASLLCIASNTDASSPSGVTPLLRSAPRLRRVVLLSAIGGSKGSGGLTYLGEGAKILECEREVRRQTEEAGVELSIVRVGVLKGGAAAEGSGVGLDAEAYYATLSSGGYVTPRLQCAREYDVRTLGVRVTAGDSIKPRSAFARAASQALYQPEEDEVSRINAASALIACLRLNAPIEISLSTKAAVVCPSPRDWERMLCL</sequence>